<gene>
    <name evidence="2" type="ORF">ACFOOQ_09525</name>
</gene>
<evidence type="ECO:0000256" key="1">
    <source>
        <dbReference type="SAM" id="SignalP"/>
    </source>
</evidence>
<dbReference type="PROSITE" id="PS51257">
    <property type="entry name" value="PROKAR_LIPOPROTEIN"/>
    <property type="match status" value="1"/>
</dbReference>
<feature type="chain" id="PRO_5046438048" description="Lipoprotein" evidence="1">
    <location>
        <begin position="24"/>
        <end position="62"/>
    </location>
</feature>
<dbReference type="EMBL" id="JBHRYJ010000001">
    <property type="protein sequence ID" value="MFC3675781.1"/>
    <property type="molecule type" value="Genomic_DNA"/>
</dbReference>
<evidence type="ECO:0000313" key="2">
    <source>
        <dbReference type="EMBL" id="MFC3675781.1"/>
    </source>
</evidence>
<protein>
    <recommendedName>
        <fullName evidence="4">Lipoprotein</fullName>
    </recommendedName>
</protein>
<evidence type="ECO:0000313" key="3">
    <source>
        <dbReference type="Proteomes" id="UP001595711"/>
    </source>
</evidence>
<proteinExistence type="predicted"/>
<dbReference type="Proteomes" id="UP001595711">
    <property type="component" value="Unassembled WGS sequence"/>
</dbReference>
<comment type="caution">
    <text evidence="2">The sequence shown here is derived from an EMBL/GenBank/DDBJ whole genome shotgun (WGS) entry which is preliminary data.</text>
</comment>
<name>A0ABV7VGP5_9PROT</name>
<keyword evidence="3" id="KW-1185">Reference proteome</keyword>
<keyword evidence="1" id="KW-0732">Signal</keyword>
<dbReference type="RefSeq" id="WP_379724998.1">
    <property type="nucleotide sequence ID" value="NZ_JBHRYJ010000001.1"/>
</dbReference>
<accession>A0ABV7VGP5</accession>
<evidence type="ECO:0008006" key="4">
    <source>
        <dbReference type="Google" id="ProtNLM"/>
    </source>
</evidence>
<reference evidence="3" key="1">
    <citation type="journal article" date="2019" name="Int. J. Syst. Evol. Microbiol.">
        <title>The Global Catalogue of Microorganisms (GCM) 10K type strain sequencing project: providing services to taxonomists for standard genome sequencing and annotation.</title>
        <authorList>
            <consortium name="The Broad Institute Genomics Platform"/>
            <consortium name="The Broad Institute Genome Sequencing Center for Infectious Disease"/>
            <person name="Wu L."/>
            <person name="Ma J."/>
        </authorList>
    </citation>
    <scope>NUCLEOTIDE SEQUENCE [LARGE SCALE GENOMIC DNA]</scope>
    <source>
        <strain evidence="3">KCTC 42182</strain>
    </source>
</reference>
<feature type="signal peptide" evidence="1">
    <location>
        <begin position="1"/>
        <end position="23"/>
    </location>
</feature>
<organism evidence="2 3">
    <name type="scientific">Ferrovibrio xuzhouensis</name>
    <dbReference type="NCBI Taxonomy" id="1576914"/>
    <lineage>
        <taxon>Bacteria</taxon>
        <taxon>Pseudomonadati</taxon>
        <taxon>Pseudomonadota</taxon>
        <taxon>Alphaproteobacteria</taxon>
        <taxon>Rhodospirillales</taxon>
        <taxon>Rhodospirillaceae</taxon>
        <taxon>Ferrovibrio</taxon>
    </lineage>
</organism>
<sequence>MPVRSRSKIPVVLAVLAMPLMLAACGGSDEKTVIVNPPGPGSTVVVPPSGATRVCPAGQTTC</sequence>